<dbReference type="InterPro" id="IPR052032">
    <property type="entry name" value="ATP-dep_AA_Ligase"/>
</dbReference>
<name>A0A2T0TG18_9PSEU</name>
<evidence type="ECO:0000256" key="3">
    <source>
        <dbReference type="ARBA" id="ARBA00022840"/>
    </source>
</evidence>
<dbReference type="EMBL" id="PVTF01000002">
    <property type="protein sequence ID" value="PRY44626.1"/>
    <property type="molecule type" value="Genomic_DNA"/>
</dbReference>
<protein>
    <submittedName>
        <fullName evidence="6">ATP-grasp domain-containing protein</fullName>
    </submittedName>
</protein>
<sequence>MTNKRLVLIGSGGAAFREYALRAISRKADVVLVSDAPPRWEAAYCADSLLVDLSDHESVLAAVRGVPADGLLTYDERYVELTARLTAELGFRGPGVDAVRAVKDKSAFRALQQESGLAPIRFGVAETPEQAREVLRSVGLPAVFKPRALGGSAGVAMVTTDDEVDAAFEVATSARVGVVRSRYDGVLIEEYVDGPEISVDSVTFGGVTTPLVVAEKQTGLAPYFEEIGHVVPAPDALAPPEVHDLVRRAHALAGLDDVVTHTEVRLGPDGPRIIELNARLGGDLIPYLGLLAHGVDLASAAADIALGVVPAVDRRDLGSAAVRFLYPATDVRLNGVALPAALAERPELDSFAVLGTAGAELLLPPRGYLSRLAVVVVTGGSREAALDAALEISSGVEVDADELAVAGTAR</sequence>
<evidence type="ECO:0000256" key="1">
    <source>
        <dbReference type="ARBA" id="ARBA00022598"/>
    </source>
</evidence>
<dbReference type="GO" id="GO:0016874">
    <property type="term" value="F:ligase activity"/>
    <property type="evidence" value="ECO:0007669"/>
    <property type="project" value="UniProtKB-KW"/>
</dbReference>
<dbReference type="PANTHER" id="PTHR43585">
    <property type="entry name" value="FUMIPYRROLE BIOSYNTHESIS PROTEIN C"/>
    <property type="match status" value="1"/>
</dbReference>
<dbReference type="OrthoDB" id="24041at2"/>
<evidence type="ECO:0000256" key="2">
    <source>
        <dbReference type="ARBA" id="ARBA00022741"/>
    </source>
</evidence>
<dbReference type="Pfam" id="PF13535">
    <property type="entry name" value="ATP-grasp_4"/>
    <property type="match status" value="1"/>
</dbReference>
<dbReference type="Gene3D" id="3.30.470.20">
    <property type="entry name" value="ATP-grasp fold, B domain"/>
    <property type="match status" value="1"/>
</dbReference>
<dbReference type="Gene3D" id="3.40.50.20">
    <property type="match status" value="1"/>
</dbReference>
<proteinExistence type="predicted"/>
<dbReference type="PANTHER" id="PTHR43585:SF2">
    <property type="entry name" value="ATP-GRASP ENZYME FSQD"/>
    <property type="match status" value="1"/>
</dbReference>
<dbReference type="GO" id="GO:0046872">
    <property type="term" value="F:metal ion binding"/>
    <property type="evidence" value="ECO:0007669"/>
    <property type="project" value="InterPro"/>
</dbReference>
<dbReference type="SUPFAM" id="SSF56059">
    <property type="entry name" value="Glutathione synthetase ATP-binding domain-like"/>
    <property type="match status" value="1"/>
</dbReference>
<evidence type="ECO:0000313" key="7">
    <source>
        <dbReference type="Proteomes" id="UP000239494"/>
    </source>
</evidence>
<gene>
    <name evidence="6" type="ORF">CLV43_102191</name>
</gene>
<reference evidence="6 7" key="1">
    <citation type="submission" date="2018-03" db="EMBL/GenBank/DDBJ databases">
        <title>Genomic Encyclopedia of Archaeal and Bacterial Type Strains, Phase II (KMG-II): from individual species to whole genera.</title>
        <authorList>
            <person name="Goeker M."/>
        </authorList>
    </citation>
    <scope>NUCLEOTIDE SEQUENCE [LARGE SCALE GENOMIC DNA]</scope>
    <source>
        <strain evidence="6 7">DSM 44720</strain>
    </source>
</reference>
<evidence type="ECO:0000256" key="4">
    <source>
        <dbReference type="PROSITE-ProRule" id="PRU00409"/>
    </source>
</evidence>
<dbReference type="PROSITE" id="PS50975">
    <property type="entry name" value="ATP_GRASP"/>
    <property type="match status" value="1"/>
</dbReference>
<dbReference type="GO" id="GO:0005524">
    <property type="term" value="F:ATP binding"/>
    <property type="evidence" value="ECO:0007669"/>
    <property type="project" value="UniProtKB-UniRule"/>
</dbReference>
<dbReference type="InterPro" id="IPR011761">
    <property type="entry name" value="ATP-grasp"/>
</dbReference>
<feature type="domain" description="ATP-grasp" evidence="5">
    <location>
        <begin position="109"/>
        <end position="306"/>
    </location>
</feature>
<organism evidence="6 7">
    <name type="scientific">Umezawaea tangerina</name>
    <dbReference type="NCBI Taxonomy" id="84725"/>
    <lineage>
        <taxon>Bacteria</taxon>
        <taxon>Bacillati</taxon>
        <taxon>Actinomycetota</taxon>
        <taxon>Actinomycetes</taxon>
        <taxon>Pseudonocardiales</taxon>
        <taxon>Pseudonocardiaceae</taxon>
        <taxon>Umezawaea</taxon>
    </lineage>
</organism>
<evidence type="ECO:0000259" key="5">
    <source>
        <dbReference type="PROSITE" id="PS50975"/>
    </source>
</evidence>
<keyword evidence="2 4" id="KW-0547">Nucleotide-binding</keyword>
<keyword evidence="1" id="KW-0436">Ligase</keyword>
<dbReference type="Proteomes" id="UP000239494">
    <property type="component" value="Unassembled WGS sequence"/>
</dbReference>
<keyword evidence="7" id="KW-1185">Reference proteome</keyword>
<keyword evidence="3 4" id="KW-0067">ATP-binding</keyword>
<comment type="caution">
    <text evidence="6">The sequence shown here is derived from an EMBL/GenBank/DDBJ whole genome shotgun (WGS) entry which is preliminary data.</text>
</comment>
<evidence type="ECO:0000313" key="6">
    <source>
        <dbReference type="EMBL" id="PRY44626.1"/>
    </source>
</evidence>
<accession>A0A2T0TG18</accession>
<dbReference type="RefSeq" id="WP_106186233.1">
    <property type="nucleotide sequence ID" value="NZ_PVTF01000002.1"/>
</dbReference>
<dbReference type="AlphaFoldDB" id="A0A2T0TG18"/>
<dbReference type="SMART" id="SM01209">
    <property type="entry name" value="GARS_A"/>
    <property type="match status" value="1"/>
</dbReference>